<dbReference type="Proteomes" id="UP001362999">
    <property type="component" value="Unassembled WGS sequence"/>
</dbReference>
<evidence type="ECO:0000256" key="2">
    <source>
        <dbReference type="SAM" id="Phobius"/>
    </source>
</evidence>
<feature type="transmembrane region" description="Helical" evidence="2">
    <location>
        <begin position="31"/>
        <end position="54"/>
    </location>
</feature>
<dbReference type="EMBL" id="JAWWNJ010000153">
    <property type="protein sequence ID" value="KAK6981129.1"/>
    <property type="molecule type" value="Genomic_DNA"/>
</dbReference>
<reference evidence="3 4" key="1">
    <citation type="journal article" date="2024" name="J Genomics">
        <title>Draft genome sequencing and assembly of Favolaschia claudopus CIRM-BRFM 2984 isolated from oak limbs.</title>
        <authorList>
            <person name="Navarro D."/>
            <person name="Drula E."/>
            <person name="Chaduli D."/>
            <person name="Cazenave R."/>
            <person name="Ahrendt S."/>
            <person name="Wang J."/>
            <person name="Lipzen A."/>
            <person name="Daum C."/>
            <person name="Barry K."/>
            <person name="Grigoriev I.V."/>
            <person name="Favel A."/>
            <person name="Rosso M.N."/>
            <person name="Martin F."/>
        </authorList>
    </citation>
    <scope>NUCLEOTIDE SEQUENCE [LARGE SCALE GENOMIC DNA]</scope>
    <source>
        <strain evidence="3 4">CIRM-BRFM 2984</strain>
    </source>
</reference>
<keyword evidence="2" id="KW-0812">Transmembrane</keyword>
<name>A0AAV9ZGW4_9AGAR</name>
<comment type="caution">
    <text evidence="3">The sequence shown here is derived from an EMBL/GenBank/DDBJ whole genome shotgun (WGS) entry which is preliminary data.</text>
</comment>
<feature type="compositionally biased region" description="Low complexity" evidence="1">
    <location>
        <begin position="1"/>
        <end position="11"/>
    </location>
</feature>
<keyword evidence="4" id="KW-1185">Reference proteome</keyword>
<feature type="compositionally biased region" description="Pro residues" evidence="1">
    <location>
        <begin position="12"/>
        <end position="25"/>
    </location>
</feature>
<dbReference type="AlphaFoldDB" id="A0AAV9ZGW4"/>
<sequence>MSSSPLSSSPPTLAPLPTTPPANPRPTPARVLLHLATELLLIFTTASLLTTFLLPFFGLHATTLTVLRVTGLFTVVVFAVSEVLATVCGERSSGCDSSDLESGEHRIGVSGNGRTEPVPDVRRFRHSEAEWPCEKSSGV</sequence>
<feature type="region of interest" description="Disordered" evidence="1">
    <location>
        <begin position="91"/>
        <end position="139"/>
    </location>
</feature>
<organism evidence="3 4">
    <name type="scientific">Favolaschia claudopus</name>
    <dbReference type="NCBI Taxonomy" id="2862362"/>
    <lineage>
        <taxon>Eukaryota</taxon>
        <taxon>Fungi</taxon>
        <taxon>Dikarya</taxon>
        <taxon>Basidiomycota</taxon>
        <taxon>Agaricomycotina</taxon>
        <taxon>Agaricomycetes</taxon>
        <taxon>Agaricomycetidae</taxon>
        <taxon>Agaricales</taxon>
        <taxon>Marasmiineae</taxon>
        <taxon>Mycenaceae</taxon>
        <taxon>Favolaschia</taxon>
    </lineage>
</organism>
<feature type="compositionally biased region" description="Basic and acidic residues" evidence="1">
    <location>
        <begin position="117"/>
        <end position="133"/>
    </location>
</feature>
<feature type="region of interest" description="Disordered" evidence="1">
    <location>
        <begin position="1"/>
        <end position="25"/>
    </location>
</feature>
<protein>
    <submittedName>
        <fullName evidence="3">Uncharacterized protein</fullName>
    </submittedName>
</protein>
<accession>A0AAV9ZGW4</accession>
<keyword evidence="2" id="KW-1133">Transmembrane helix</keyword>
<evidence type="ECO:0000313" key="4">
    <source>
        <dbReference type="Proteomes" id="UP001362999"/>
    </source>
</evidence>
<evidence type="ECO:0000313" key="3">
    <source>
        <dbReference type="EMBL" id="KAK6981129.1"/>
    </source>
</evidence>
<evidence type="ECO:0000256" key="1">
    <source>
        <dbReference type="SAM" id="MobiDB-lite"/>
    </source>
</evidence>
<keyword evidence="2" id="KW-0472">Membrane</keyword>
<gene>
    <name evidence="3" type="ORF">R3P38DRAFT_3293866</name>
</gene>
<proteinExistence type="predicted"/>
<feature type="transmembrane region" description="Helical" evidence="2">
    <location>
        <begin position="66"/>
        <end position="87"/>
    </location>
</feature>